<evidence type="ECO:0000256" key="4">
    <source>
        <dbReference type="ARBA" id="ARBA00023015"/>
    </source>
</evidence>
<dbReference type="InterPro" id="IPR036390">
    <property type="entry name" value="WH_DNA-bd_sf"/>
</dbReference>
<feature type="binding site" evidence="7">
    <location>
        <position position="136"/>
    </location>
    <ligand>
        <name>Zn(2+)</name>
        <dbReference type="ChEBI" id="CHEBI:29105"/>
    </ligand>
</feature>
<feature type="binding site" evidence="7">
    <location>
        <position position="96"/>
    </location>
    <ligand>
        <name>Zn(2+)</name>
        <dbReference type="ChEBI" id="CHEBI:29105"/>
    </ligand>
</feature>
<dbReference type="Gene3D" id="3.30.1490.190">
    <property type="match status" value="1"/>
</dbReference>
<dbReference type="GO" id="GO:0045892">
    <property type="term" value="P:negative regulation of DNA-templated transcription"/>
    <property type="evidence" value="ECO:0007669"/>
    <property type="project" value="TreeGrafter"/>
</dbReference>
<dbReference type="KEGG" id="amic:Ami3637_02610"/>
<reference evidence="9 10" key="1">
    <citation type="submission" date="2020-01" db="EMBL/GenBank/DDBJ databases">
        <title>Genomic analysis of Aminipila sp. CBA3637.</title>
        <authorList>
            <person name="Kim Y.B."/>
            <person name="Roh S.W."/>
        </authorList>
    </citation>
    <scope>NUCLEOTIDE SEQUENCE [LARGE SCALE GENOMIC DNA]</scope>
    <source>
        <strain evidence="9 10">CBA3637</strain>
    </source>
</reference>
<dbReference type="Proteomes" id="UP000463883">
    <property type="component" value="Chromosome"/>
</dbReference>
<gene>
    <name evidence="9" type="ORF">Ami3637_02610</name>
</gene>
<keyword evidence="2" id="KW-0678">Repressor</keyword>
<evidence type="ECO:0000313" key="10">
    <source>
        <dbReference type="Proteomes" id="UP000463883"/>
    </source>
</evidence>
<keyword evidence="3 7" id="KW-0862">Zinc</keyword>
<dbReference type="InterPro" id="IPR036388">
    <property type="entry name" value="WH-like_DNA-bd_sf"/>
</dbReference>
<dbReference type="Pfam" id="PF01475">
    <property type="entry name" value="FUR"/>
    <property type="match status" value="1"/>
</dbReference>
<dbReference type="PANTHER" id="PTHR33202:SF8">
    <property type="entry name" value="PEROXIDE-RESPONSIVE REPRESSOR PERR"/>
    <property type="match status" value="1"/>
</dbReference>
<dbReference type="GO" id="GO:0003700">
    <property type="term" value="F:DNA-binding transcription factor activity"/>
    <property type="evidence" value="ECO:0007669"/>
    <property type="project" value="InterPro"/>
</dbReference>
<evidence type="ECO:0000256" key="7">
    <source>
        <dbReference type="PIRSR" id="PIRSR602481-1"/>
    </source>
</evidence>
<dbReference type="GO" id="GO:1900376">
    <property type="term" value="P:regulation of secondary metabolite biosynthetic process"/>
    <property type="evidence" value="ECO:0007669"/>
    <property type="project" value="TreeGrafter"/>
</dbReference>
<comment type="cofactor">
    <cofactor evidence="7">
        <name>Zn(2+)</name>
        <dbReference type="ChEBI" id="CHEBI:29105"/>
    </cofactor>
    <text evidence="7">Binds 1 zinc ion per subunit.</text>
</comment>
<evidence type="ECO:0000256" key="3">
    <source>
        <dbReference type="ARBA" id="ARBA00022833"/>
    </source>
</evidence>
<name>A0A6P1ME67_9FIRM</name>
<accession>A0A6P1ME67</accession>
<evidence type="ECO:0000256" key="6">
    <source>
        <dbReference type="ARBA" id="ARBA00023163"/>
    </source>
</evidence>
<feature type="binding site" evidence="8">
    <location>
        <position position="90"/>
    </location>
    <ligand>
        <name>Fe cation</name>
        <dbReference type="ChEBI" id="CHEBI:24875"/>
    </ligand>
</feature>
<evidence type="ECO:0000256" key="1">
    <source>
        <dbReference type="ARBA" id="ARBA00007957"/>
    </source>
</evidence>
<dbReference type="Gene3D" id="1.10.10.10">
    <property type="entry name" value="Winged helix-like DNA-binding domain superfamily/Winged helix DNA-binding domain"/>
    <property type="match status" value="1"/>
</dbReference>
<keyword evidence="4" id="KW-0805">Transcription regulation</keyword>
<evidence type="ECO:0000256" key="5">
    <source>
        <dbReference type="ARBA" id="ARBA00023125"/>
    </source>
</evidence>
<proteinExistence type="inferred from homology"/>
<feature type="binding site" evidence="7">
    <location>
        <position position="139"/>
    </location>
    <ligand>
        <name>Zn(2+)</name>
        <dbReference type="ChEBI" id="CHEBI:29105"/>
    </ligand>
</feature>
<dbReference type="GO" id="GO:0008270">
    <property type="term" value="F:zinc ion binding"/>
    <property type="evidence" value="ECO:0007669"/>
    <property type="project" value="TreeGrafter"/>
</dbReference>
<protein>
    <submittedName>
        <fullName evidence="9">Transcriptional repressor</fullName>
    </submittedName>
</protein>
<feature type="binding site" evidence="8">
    <location>
        <position position="128"/>
    </location>
    <ligand>
        <name>Fe cation</name>
        <dbReference type="ChEBI" id="CHEBI:24875"/>
    </ligand>
</feature>
<keyword evidence="6" id="KW-0804">Transcription</keyword>
<dbReference type="AlphaFoldDB" id="A0A6P1ME67"/>
<comment type="cofactor">
    <cofactor evidence="8">
        <name>Mn(2+)</name>
        <dbReference type="ChEBI" id="CHEBI:29035"/>
    </cofactor>
    <cofactor evidence="8">
        <name>Fe(2+)</name>
        <dbReference type="ChEBI" id="CHEBI:29033"/>
    </cofactor>
    <text evidence="8">Binds 1 Mn(2+) or Fe(2+) ion per subunit.</text>
</comment>
<dbReference type="EMBL" id="CP047591">
    <property type="protein sequence ID" value="QHI71423.1"/>
    <property type="molecule type" value="Genomic_DNA"/>
</dbReference>
<evidence type="ECO:0000256" key="2">
    <source>
        <dbReference type="ARBA" id="ARBA00022491"/>
    </source>
</evidence>
<comment type="similarity">
    <text evidence="1">Belongs to the Fur family.</text>
</comment>
<dbReference type="SUPFAM" id="SSF46785">
    <property type="entry name" value="Winged helix' DNA-binding domain"/>
    <property type="match status" value="1"/>
</dbReference>
<feature type="binding site" evidence="7">
    <location>
        <position position="99"/>
    </location>
    <ligand>
        <name>Zn(2+)</name>
        <dbReference type="ChEBI" id="CHEBI:29105"/>
    </ligand>
</feature>
<keyword evidence="5" id="KW-0238">DNA-binding</keyword>
<dbReference type="GO" id="GO:0000976">
    <property type="term" value="F:transcription cis-regulatory region binding"/>
    <property type="evidence" value="ECO:0007669"/>
    <property type="project" value="TreeGrafter"/>
</dbReference>
<dbReference type="CDD" id="cd07153">
    <property type="entry name" value="Fur_like"/>
    <property type="match status" value="1"/>
</dbReference>
<dbReference type="RefSeq" id="WP_162361198.1">
    <property type="nucleotide sequence ID" value="NZ_CP047591.1"/>
</dbReference>
<keyword evidence="8" id="KW-0408">Iron</keyword>
<keyword evidence="10" id="KW-1185">Reference proteome</keyword>
<evidence type="ECO:0000313" key="9">
    <source>
        <dbReference type="EMBL" id="QHI71423.1"/>
    </source>
</evidence>
<evidence type="ECO:0000256" key="8">
    <source>
        <dbReference type="PIRSR" id="PIRSR602481-2"/>
    </source>
</evidence>
<organism evidence="9 10">
    <name type="scientific">Aminipila terrae</name>
    <dbReference type="NCBI Taxonomy" id="2697030"/>
    <lineage>
        <taxon>Bacteria</taxon>
        <taxon>Bacillati</taxon>
        <taxon>Bacillota</taxon>
        <taxon>Clostridia</taxon>
        <taxon>Peptostreptococcales</taxon>
        <taxon>Anaerovoracaceae</taxon>
        <taxon>Aminipila</taxon>
    </lineage>
</organism>
<dbReference type="InterPro" id="IPR002481">
    <property type="entry name" value="FUR"/>
</dbReference>
<sequence>MEKDKIDENILKESGLKNTKHRTTILEFLRDASQPVSAEQIYCDLKEKNVSINISTVYRTLETLIDKELILKHSVTNENKALFEYNNRVHKHYLVCMGCKKITSIENCPLHDYEKVLENNTGFRITGHKLDVYGYCPECQRKGIGKQNIED</sequence>
<keyword evidence="7" id="KW-0479">Metal-binding</keyword>
<dbReference type="PANTHER" id="PTHR33202">
    <property type="entry name" value="ZINC UPTAKE REGULATION PROTEIN"/>
    <property type="match status" value="1"/>
</dbReference>
<dbReference type="InterPro" id="IPR043135">
    <property type="entry name" value="Fur_C"/>
</dbReference>